<dbReference type="InterPro" id="IPR016024">
    <property type="entry name" value="ARM-type_fold"/>
</dbReference>
<protein>
    <recommendedName>
        <fullName evidence="6">Importin N-terminal domain-containing protein</fullName>
    </recommendedName>
</protein>
<dbReference type="GO" id="GO:0031267">
    <property type="term" value="F:small GTPase binding"/>
    <property type="evidence" value="ECO:0007669"/>
    <property type="project" value="InterPro"/>
</dbReference>
<dbReference type="EMBL" id="GL732525">
    <property type="protein sequence ID" value="EFX88846.1"/>
    <property type="molecule type" value="Genomic_DNA"/>
</dbReference>
<dbReference type="OMA" id="MANIWEL"/>
<dbReference type="InterPro" id="IPR001494">
    <property type="entry name" value="Importin-beta_N"/>
</dbReference>
<dbReference type="AlphaFoldDB" id="E9FUW6"/>
<keyword evidence="3" id="KW-0963">Cytoplasm</keyword>
<dbReference type="GO" id="GO:0006606">
    <property type="term" value="P:protein import into nucleus"/>
    <property type="evidence" value="ECO:0000318"/>
    <property type="project" value="GO_Central"/>
</dbReference>
<accession>E9FUW6</accession>
<dbReference type="InParanoid" id="E9FUW6"/>
<dbReference type="OrthoDB" id="10263328at2759"/>
<dbReference type="InterPro" id="IPR040122">
    <property type="entry name" value="Importin_beta"/>
</dbReference>
<dbReference type="GO" id="GO:0008139">
    <property type="term" value="F:nuclear localization sequence binding"/>
    <property type="evidence" value="ECO:0000318"/>
    <property type="project" value="GO_Central"/>
</dbReference>
<evidence type="ECO:0000256" key="1">
    <source>
        <dbReference type="ARBA" id="ARBA00004496"/>
    </source>
</evidence>
<keyword evidence="8" id="KW-1185">Reference proteome</keyword>
<evidence type="ECO:0000313" key="7">
    <source>
        <dbReference type="EMBL" id="EFX88846.1"/>
    </source>
</evidence>
<dbReference type="InterPro" id="IPR011989">
    <property type="entry name" value="ARM-like"/>
</dbReference>
<proteinExistence type="predicted"/>
<evidence type="ECO:0000256" key="2">
    <source>
        <dbReference type="ARBA" id="ARBA00022448"/>
    </source>
</evidence>
<dbReference type="eggNOG" id="KOG1241">
    <property type="taxonomic scope" value="Eukaryota"/>
</dbReference>
<organism evidence="7 8">
    <name type="scientific">Daphnia pulex</name>
    <name type="common">Water flea</name>
    <dbReference type="NCBI Taxonomy" id="6669"/>
    <lineage>
        <taxon>Eukaryota</taxon>
        <taxon>Metazoa</taxon>
        <taxon>Ecdysozoa</taxon>
        <taxon>Arthropoda</taxon>
        <taxon>Crustacea</taxon>
        <taxon>Branchiopoda</taxon>
        <taxon>Diplostraca</taxon>
        <taxon>Cladocera</taxon>
        <taxon>Anomopoda</taxon>
        <taxon>Daphniidae</taxon>
        <taxon>Daphnia</taxon>
    </lineage>
</organism>
<dbReference type="Proteomes" id="UP000000305">
    <property type="component" value="Unassembled WGS sequence"/>
</dbReference>
<dbReference type="STRING" id="6669.E9FUW6"/>
<feature type="domain" description="Importin N-terminal" evidence="6">
    <location>
        <begin position="1"/>
        <end position="66"/>
    </location>
</feature>
<dbReference type="GO" id="GO:0005634">
    <property type="term" value="C:nucleus"/>
    <property type="evidence" value="ECO:0000318"/>
    <property type="project" value="GO_Central"/>
</dbReference>
<dbReference type="KEGG" id="dpx:DAPPUDRAFT_41435"/>
<dbReference type="HOGENOM" id="CLU_029015_0_0_1"/>
<keyword evidence="4" id="KW-0677">Repeat</keyword>
<keyword evidence="2" id="KW-0813">Transport</keyword>
<evidence type="ECO:0000256" key="3">
    <source>
        <dbReference type="ARBA" id="ARBA00022490"/>
    </source>
</evidence>
<name>E9FUW6_DAPPU</name>
<dbReference type="Gene3D" id="1.25.10.10">
    <property type="entry name" value="Leucine-rich Repeat Variant"/>
    <property type="match status" value="1"/>
</dbReference>
<gene>
    <name evidence="7" type="ORF">DAPPUDRAFT_41435</name>
</gene>
<dbReference type="GO" id="GO:0005737">
    <property type="term" value="C:cytoplasm"/>
    <property type="evidence" value="ECO:0000318"/>
    <property type="project" value="GO_Central"/>
</dbReference>
<dbReference type="PANTHER" id="PTHR10527">
    <property type="entry name" value="IMPORTIN BETA"/>
    <property type="match status" value="1"/>
</dbReference>
<evidence type="ECO:0000313" key="8">
    <source>
        <dbReference type="Proteomes" id="UP000000305"/>
    </source>
</evidence>
<dbReference type="SUPFAM" id="SSF48371">
    <property type="entry name" value="ARM repeat"/>
    <property type="match status" value="1"/>
</dbReference>
<dbReference type="PROSITE" id="PS50166">
    <property type="entry name" value="IMPORTIN_B_NT"/>
    <property type="match status" value="1"/>
</dbReference>
<evidence type="ECO:0000259" key="6">
    <source>
        <dbReference type="PROSITE" id="PS50166"/>
    </source>
</evidence>
<dbReference type="GO" id="GO:0061608">
    <property type="term" value="F:nuclear import signal receptor activity"/>
    <property type="evidence" value="ECO:0000318"/>
    <property type="project" value="GO_Central"/>
</dbReference>
<dbReference type="PhylomeDB" id="E9FUW6"/>
<evidence type="ECO:0000256" key="5">
    <source>
        <dbReference type="ARBA" id="ARBA00022927"/>
    </source>
</evidence>
<comment type="subcellular location">
    <subcellularLocation>
        <location evidence="1">Cytoplasm</location>
    </subcellularLocation>
</comment>
<keyword evidence="5" id="KW-0653">Protein transport</keyword>
<feature type="non-terminal residue" evidence="7">
    <location>
        <position position="468"/>
    </location>
</feature>
<sequence length="468" mass="52215">FISNMSVVIADRNNSPIARQAAGLQLKNCLTVKDVTLKKECQHRWAKLEEETRMAVRERLISTLGTENIHPSCAAQCLAYIAVAELFPGTQSSSEMTSLEDLISELCDVVVQPANEHRKEAALETIAYICQEIHVLILVNSYTSILNSILFCMEDSKSTARIRLAAARALLSSLECIYPTFDTEEGRDAIMQVVCDGTQSSSVEESVIWLQILVKIGSCYYHHLENYMESAIVPITLKAMASTDSDIALQGMEFWCSVAEIEFNLASGAYDPAHVVPSSFYAEKALPKLVPLLMSALVGWQDDPNDIDDFDDWTPFNGACSCLMLLAQCCSNTVATYVTPKIIYYTTRSDWRYRNAALWTIGSILEELKPKKAFSKISPFMANIWELIHDKTSAKVRYAAQVLMGRIFEFCPALIPSDLRKLIKGLLVHLEDDDHRVAAAASKTLSLLVREIFKLTSEKVNTTLLIEN</sequence>
<evidence type="ECO:0000256" key="4">
    <source>
        <dbReference type="ARBA" id="ARBA00022737"/>
    </source>
</evidence>
<reference evidence="7 8" key="1">
    <citation type="journal article" date="2011" name="Science">
        <title>The ecoresponsive genome of Daphnia pulex.</title>
        <authorList>
            <person name="Colbourne J.K."/>
            <person name="Pfrender M.E."/>
            <person name="Gilbert D."/>
            <person name="Thomas W.K."/>
            <person name="Tucker A."/>
            <person name="Oakley T.H."/>
            <person name="Tokishita S."/>
            <person name="Aerts A."/>
            <person name="Arnold G.J."/>
            <person name="Basu M.K."/>
            <person name="Bauer D.J."/>
            <person name="Caceres C.E."/>
            <person name="Carmel L."/>
            <person name="Casola C."/>
            <person name="Choi J.H."/>
            <person name="Detter J.C."/>
            <person name="Dong Q."/>
            <person name="Dusheyko S."/>
            <person name="Eads B.D."/>
            <person name="Frohlich T."/>
            <person name="Geiler-Samerotte K.A."/>
            <person name="Gerlach D."/>
            <person name="Hatcher P."/>
            <person name="Jogdeo S."/>
            <person name="Krijgsveld J."/>
            <person name="Kriventseva E.V."/>
            <person name="Kultz D."/>
            <person name="Laforsch C."/>
            <person name="Lindquist E."/>
            <person name="Lopez J."/>
            <person name="Manak J.R."/>
            <person name="Muller J."/>
            <person name="Pangilinan J."/>
            <person name="Patwardhan R.P."/>
            <person name="Pitluck S."/>
            <person name="Pritham E.J."/>
            <person name="Rechtsteiner A."/>
            <person name="Rho M."/>
            <person name="Rogozin I.B."/>
            <person name="Sakarya O."/>
            <person name="Salamov A."/>
            <person name="Schaack S."/>
            <person name="Shapiro H."/>
            <person name="Shiga Y."/>
            <person name="Skalitzky C."/>
            <person name="Smith Z."/>
            <person name="Souvorov A."/>
            <person name="Sung W."/>
            <person name="Tang Z."/>
            <person name="Tsuchiya D."/>
            <person name="Tu H."/>
            <person name="Vos H."/>
            <person name="Wang M."/>
            <person name="Wolf Y.I."/>
            <person name="Yamagata H."/>
            <person name="Yamada T."/>
            <person name="Ye Y."/>
            <person name="Shaw J.R."/>
            <person name="Andrews J."/>
            <person name="Crease T.J."/>
            <person name="Tang H."/>
            <person name="Lucas S.M."/>
            <person name="Robertson H.M."/>
            <person name="Bork P."/>
            <person name="Koonin E.V."/>
            <person name="Zdobnov E.M."/>
            <person name="Grigoriev I.V."/>
            <person name="Lynch M."/>
            <person name="Boore J.L."/>
        </authorList>
    </citation>
    <scope>NUCLEOTIDE SEQUENCE [LARGE SCALE GENOMIC DNA]</scope>
</reference>